<keyword evidence="1" id="KW-0812">Transmembrane</keyword>
<sequence length="166" mass="17567">MNKKSPAFYGVLASLALIASYVESLVPLPVPVPGIRLGLANAVVLAVLELFGFREAFLVSVVRILLSGFLFGNLSSIFYSLGGGLLSLLLMNLLYKKGSFETLGISMAGGVAHNFGQLLVASLAVQNLSLFYYFPVLLGAGVLTGAVIGILDGEILKRIRKRGYSA</sequence>
<dbReference type="PIRSF" id="PIRSF027391">
    <property type="entry name" value="Hpre_diP_synt_I"/>
    <property type="match status" value="1"/>
</dbReference>
<gene>
    <name evidence="2" type="ORF">LKD71_01830</name>
</gene>
<accession>A0AAE3DQE3</accession>
<keyword evidence="1" id="KW-1133">Transmembrane helix</keyword>
<protein>
    <submittedName>
        <fullName evidence="2">Gx transporter family protein</fullName>
    </submittedName>
</protein>
<dbReference type="InterPro" id="IPR010898">
    <property type="entry name" value="Hpre_diP_synth_I"/>
</dbReference>
<proteinExistence type="predicted"/>
<reference evidence="2 3" key="1">
    <citation type="submission" date="2021-10" db="EMBL/GenBank/DDBJ databases">
        <title>Anaerobic single-cell dispensing facilitates the cultivation of human gut bacteria.</title>
        <authorList>
            <person name="Afrizal A."/>
        </authorList>
    </citation>
    <scope>NUCLEOTIDE SEQUENCE [LARGE SCALE GENOMIC DNA]</scope>
    <source>
        <strain evidence="2 3">CLA-AA-H277</strain>
    </source>
</reference>
<keyword evidence="3" id="KW-1185">Reference proteome</keyword>
<name>A0AAE3DQE3_9FIRM</name>
<evidence type="ECO:0000313" key="2">
    <source>
        <dbReference type="EMBL" id="MCC2188574.1"/>
    </source>
</evidence>
<dbReference type="EMBL" id="JAJEPR010000002">
    <property type="protein sequence ID" value="MCC2188574.1"/>
    <property type="molecule type" value="Genomic_DNA"/>
</dbReference>
<dbReference type="AlphaFoldDB" id="A0AAE3DQE3"/>
<feature type="transmembrane region" description="Helical" evidence="1">
    <location>
        <begin position="77"/>
        <end position="95"/>
    </location>
</feature>
<organism evidence="2 3">
    <name type="scientific">Fusicatenibacter faecihominis</name>
    <dbReference type="NCBI Taxonomy" id="2881276"/>
    <lineage>
        <taxon>Bacteria</taxon>
        <taxon>Bacillati</taxon>
        <taxon>Bacillota</taxon>
        <taxon>Clostridia</taxon>
        <taxon>Lachnospirales</taxon>
        <taxon>Lachnospiraceae</taxon>
        <taxon>Fusicatenibacter</taxon>
    </lineage>
</organism>
<dbReference type="Gene3D" id="1.10.1760.20">
    <property type="match status" value="1"/>
</dbReference>
<comment type="caution">
    <text evidence="2">The sequence shown here is derived from an EMBL/GenBank/DDBJ whole genome shotgun (WGS) entry which is preliminary data.</text>
</comment>
<dbReference type="RefSeq" id="WP_227614126.1">
    <property type="nucleotide sequence ID" value="NZ_JAJEPR010000002.1"/>
</dbReference>
<evidence type="ECO:0000256" key="1">
    <source>
        <dbReference type="SAM" id="Phobius"/>
    </source>
</evidence>
<dbReference type="InterPro" id="IPR014535">
    <property type="entry name" value="Hpre_diP_synt_I"/>
</dbReference>
<feature type="transmembrane region" description="Helical" evidence="1">
    <location>
        <begin position="130"/>
        <end position="151"/>
    </location>
</feature>
<feature type="transmembrane region" description="Helical" evidence="1">
    <location>
        <begin position="34"/>
        <end position="51"/>
    </location>
</feature>
<evidence type="ECO:0000313" key="3">
    <source>
        <dbReference type="Proteomes" id="UP001197875"/>
    </source>
</evidence>
<dbReference type="Proteomes" id="UP001197875">
    <property type="component" value="Unassembled WGS sequence"/>
</dbReference>
<dbReference type="Pfam" id="PF07456">
    <property type="entry name" value="Hpre_diP_synt_I"/>
    <property type="match status" value="1"/>
</dbReference>
<keyword evidence="1" id="KW-0472">Membrane</keyword>